<accession>A0A9W7XS76</accession>
<organism evidence="2 3">
    <name type="scientific">Coemansia asiatica</name>
    <dbReference type="NCBI Taxonomy" id="1052880"/>
    <lineage>
        <taxon>Eukaryota</taxon>
        <taxon>Fungi</taxon>
        <taxon>Fungi incertae sedis</taxon>
        <taxon>Zoopagomycota</taxon>
        <taxon>Kickxellomycotina</taxon>
        <taxon>Kickxellomycetes</taxon>
        <taxon>Kickxellales</taxon>
        <taxon>Kickxellaceae</taxon>
        <taxon>Coemansia</taxon>
    </lineage>
</organism>
<proteinExistence type="predicted"/>
<reference evidence="2" key="1">
    <citation type="submission" date="2022-07" db="EMBL/GenBank/DDBJ databases">
        <title>Phylogenomic reconstructions and comparative analyses of Kickxellomycotina fungi.</title>
        <authorList>
            <person name="Reynolds N.K."/>
            <person name="Stajich J.E."/>
            <person name="Barry K."/>
            <person name="Grigoriev I.V."/>
            <person name="Crous P."/>
            <person name="Smith M.E."/>
        </authorList>
    </citation>
    <scope>NUCLEOTIDE SEQUENCE</scope>
    <source>
        <strain evidence="2">NBRC 105413</strain>
    </source>
</reference>
<dbReference type="InterPro" id="IPR011990">
    <property type="entry name" value="TPR-like_helical_dom_sf"/>
</dbReference>
<evidence type="ECO:0000313" key="2">
    <source>
        <dbReference type="EMBL" id="KAJ1648036.1"/>
    </source>
</evidence>
<gene>
    <name evidence="2" type="ORF">LPJ64_000653</name>
</gene>
<comment type="caution">
    <text evidence="2">The sequence shown here is derived from an EMBL/GenBank/DDBJ whole genome shotgun (WGS) entry which is preliminary data.</text>
</comment>
<dbReference type="EMBL" id="JANBOH010000013">
    <property type="protein sequence ID" value="KAJ1648036.1"/>
    <property type="molecule type" value="Genomic_DNA"/>
</dbReference>
<dbReference type="AlphaFoldDB" id="A0A9W7XS76"/>
<sequence length="350" mass="40464">MTDIDGVDDIHGFFQFAQLSDSDTDDGLFAKPRSRTVPFDASKINYFPKLDEESWYDHSKTKTLKAWLSEHFGLDEITYTAQRWYSKKRYLEAAELCRETAVEFVEKYRDNLRMAAIREILEIGCRSAMHLDIMEEVEFFYGMFLKCGGMNPGYNRFLAEALIKMQRFEEALEQLVAYLVQRKQDARIWEMIGLTLMDIGRSNDFSKQNNPGDLVVVWRRLALGAFCKAWRIIEGCKTWAQTEVAVRQKQIQTGDLRRSAMCAMEMVDSHRMSSDRLILGDDWSEEQGLFWLKCKEESAVDQCQIQNIVQNCSPGLQKSVRWVLENLDKDQGAGIGDESDEDDAKNVDEL</sequence>
<name>A0A9W7XS76_9FUNG</name>
<keyword evidence="3" id="KW-1185">Reference proteome</keyword>
<dbReference type="SUPFAM" id="SSF48452">
    <property type="entry name" value="TPR-like"/>
    <property type="match status" value="1"/>
</dbReference>
<evidence type="ECO:0000313" key="3">
    <source>
        <dbReference type="Proteomes" id="UP001145021"/>
    </source>
</evidence>
<dbReference type="Proteomes" id="UP001145021">
    <property type="component" value="Unassembled WGS sequence"/>
</dbReference>
<protein>
    <submittedName>
        <fullName evidence="2">Uncharacterized protein</fullName>
    </submittedName>
</protein>
<feature type="region of interest" description="Disordered" evidence="1">
    <location>
        <begin position="331"/>
        <end position="350"/>
    </location>
</feature>
<evidence type="ECO:0000256" key="1">
    <source>
        <dbReference type="SAM" id="MobiDB-lite"/>
    </source>
</evidence>